<gene>
    <name evidence="1" type="ORF">IE4872_CH01954</name>
</gene>
<name>A0A1L5NI74_9HYPH</name>
<protein>
    <submittedName>
        <fullName evidence="1">Uncharacterized protein</fullName>
    </submittedName>
</protein>
<dbReference type="Proteomes" id="UP000184749">
    <property type="component" value="Chromosome"/>
</dbReference>
<reference evidence="1 2" key="1">
    <citation type="submission" date="2016-09" db="EMBL/GenBank/DDBJ databases">
        <title>The complete genome sequences of Rhizobium gallicum, symbiovars gallicum and phaseoli, symbionts associated to common bean (Phaseolus vulgaris).</title>
        <authorList>
            <person name="Bustos P."/>
            <person name="Santamaria R.I."/>
            <person name="Perez-Carrascal O.M."/>
            <person name="Juarez S."/>
            <person name="Lozano L."/>
            <person name="Martinez-Flores I."/>
            <person name="Martinez-Romero E."/>
            <person name="Cevallos M."/>
            <person name="Romero D."/>
            <person name="Davila G."/>
            <person name="Gonzalez V."/>
        </authorList>
    </citation>
    <scope>NUCLEOTIDE SEQUENCE [LARGE SCALE GENOMIC DNA]</scope>
    <source>
        <strain evidence="1 2">IE4872</strain>
    </source>
</reference>
<dbReference type="EMBL" id="CP017101">
    <property type="protein sequence ID" value="APO67572.1"/>
    <property type="molecule type" value="Genomic_DNA"/>
</dbReference>
<sequence length="73" mass="7686">MAALGAIEFLEGGCPKHGSTAPVFPKVSFAKCTAPHRQAPNRSLARVTAMSAALQAGRGTVPHRISCLFLLLR</sequence>
<evidence type="ECO:0000313" key="1">
    <source>
        <dbReference type="EMBL" id="APO67572.1"/>
    </source>
</evidence>
<proteinExistence type="predicted"/>
<dbReference type="AlphaFoldDB" id="A0A1L5NI74"/>
<dbReference type="STRING" id="56730.IE4872_CH01954"/>
<evidence type="ECO:0000313" key="2">
    <source>
        <dbReference type="Proteomes" id="UP000184749"/>
    </source>
</evidence>
<organism evidence="1 2">
    <name type="scientific">Rhizobium gallicum</name>
    <dbReference type="NCBI Taxonomy" id="56730"/>
    <lineage>
        <taxon>Bacteria</taxon>
        <taxon>Pseudomonadati</taxon>
        <taxon>Pseudomonadota</taxon>
        <taxon>Alphaproteobacteria</taxon>
        <taxon>Hyphomicrobiales</taxon>
        <taxon>Rhizobiaceae</taxon>
        <taxon>Rhizobium/Agrobacterium group</taxon>
        <taxon>Rhizobium</taxon>
    </lineage>
</organism>
<accession>A0A1L5NI74</accession>